<evidence type="ECO:0000313" key="5">
    <source>
        <dbReference type="Proteomes" id="UP001597287"/>
    </source>
</evidence>
<feature type="domain" description="HPt" evidence="3">
    <location>
        <begin position="225"/>
        <end position="292"/>
    </location>
</feature>
<accession>A0ABW5EIJ3</accession>
<dbReference type="Gene3D" id="1.20.120.160">
    <property type="entry name" value="HPT domain"/>
    <property type="match status" value="1"/>
</dbReference>
<keyword evidence="5" id="KW-1185">Reference proteome</keyword>
<evidence type="ECO:0000256" key="2">
    <source>
        <dbReference type="SAM" id="MobiDB-lite"/>
    </source>
</evidence>
<feature type="region of interest" description="Disordered" evidence="2">
    <location>
        <begin position="34"/>
        <end position="53"/>
    </location>
</feature>
<dbReference type="Pfam" id="PF01627">
    <property type="entry name" value="Hpt"/>
    <property type="match status" value="1"/>
</dbReference>
<reference evidence="5" key="1">
    <citation type="journal article" date="2019" name="Int. J. Syst. Evol. Microbiol.">
        <title>The Global Catalogue of Microorganisms (GCM) 10K type strain sequencing project: providing services to taxonomists for standard genome sequencing and annotation.</title>
        <authorList>
            <consortium name="The Broad Institute Genomics Platform"/>
            <consortium name="The Broad Institute Genome Sequencing Center for Infectious Disease"/>
            <person name="Wu L."/>
            <person name="Ma J."/>
        </authorList>
    </citation>
    <scope>NUCLEOTIDE SEQUENCE [LARGE SCALE GENOMIC DNA]</scope>
    <source>
        <strain evidence="5">CCUG 62793</strain>
    </source>
</reference>
<dbReference type="Proteomes" id="UP001597287">
    <property type="component" value="Unassembled WGS sequence"/>
</dbReference>
<evidence type="ECO:0000256" key="1">
    <source>
        <dbReference type="ARBA" id="ARBA00023012"/>
    </source>
</evidence>
<sequence>MDMPLNMHHGWMPWFNLPALSEANDWLQMPAPDARPPMKKQTSTLDSASTPYRSEKLSTATESIVVTEEPPASALSFSGEQVLFISSSDELHAHLLPHLKSWGLETTACHHPTAIRQDRLQKFRVVVLCGPKTSWNPKDENRLVAAAASIIECEAEHPLRPKVINARIIEVSWRSLQGVFDALQLAVQSRPANSSRVSSTDDVAHFQQIPAPIRMAFLESACSSLAIIKSSKNRKDVQRELHNLSGSLRFFDLTELSIRCASLENGINHDGLMQHRQSLWALELQLDQLLEEIWTLNGR</sequence>
<dbReference type="SUPFAM" id="SSF47226">
    <property type="entry name" value="Histidine-containing phosphotransfer domain, HPT domain"/>
    <property type="match status" value="1"/>
</dbReference>
<dbReference type="InterPro" id="IPR036641">
    <property type="entry name" value="HPT_dom_sf"/>
</dbReference>
<gene>
    <name evidence="4" type="ORF">ACFSPV_02430</name>
</gene>
<dbReference type="EMBL" id="JBHUIG010000003">
    <property type="protein sequence ID" value="MFD2317551.1"/>
    <property type="molecule type" value="Genomic_DNA"/>
</dbReference>
<comment type="caution">
    <text evidence="4">The sequence shown here is derived from an EMBL/GenBank/DDBJ whole genome shotgun (WGS) entry which is preliminary data.</text>
</comment>
<keyword evidence="1" id="KW-0902">Two-component regulatory system</keyword>
<name>A0ABW5EIJ3_9BURK</name>
<protein>
    <submittedName>
        <fullName evidence="4">Hpt domain-containing protein</fullName>
    </submittedName>
</protein>
<dbReference type="RefSeq" id="WP_380110080.1">
    <property type="nucleotide sequence ID" value="NZ_JBHSIH010000001.1"/>
</dbReference>
<evidence type="ECO:0000313" key="4">
    <source>
        <dbReference type="EMBL" id="MFD2317551.1"/>
    </source>
</evidence>
<dbReference type="InterPro" id="IPR008207">
    <property type="entry name" value="Sig_transdc_His_kin_Hpt_dom"/>
</dbReference>
<proteinExistence type="predicted"/>
<organism evidence="4 5">
    <name type="scientific">Delftia deserti</name>
    <dbReference type="NCBI Taxonomy" id="1651218"/>
    <lineage>
        <taxon>Bacteria</taxon>
        <taxon>Pseudomonadati</taxon>
        <taxon>Pseudomonadota</taxon>
        <taxon>Betaproteobacteria</taxon>
        <taxon>Burkholderiales</taxon>
        <taxon>Comamonadaceae</taxon>
        <taxon>Delftia</taxon>
    </lineage>
</organism>
<feature type="compositionally biased region" description="Polar residues" evidence="2">
    <location>
        <begin position="40"/>
        <end position="53"/>
    </location>
</feature>
<evidence type="ECO:0000259" key="3">
    <source>
        <dbReference type="Pfam" id="PF01627"/>
    </source>
</evidence>